<sequence length="140" mass="16030">MSAPTPQVSEEVYSIPAAYRKMENTHILFWLLKDIAWCMVWRPLGLAMVVPTLGIALVIAWRTRAYASELAHNLAIVFWITANSYWMTSEFFGFDTVQVTPYITGKHLALIPFLIGLSILLYYYLVTKPRENREAQTATL</sequence>
<dbReference type="RefSeq" id="WP_208177405.1">
    <property type="nucleotide sequence ID" value="NZ_JAGETZ010000012.1"/>
</dbReference>
<evidence type="ECO:0000256" key="1">
    <source>
        <dbReference type="SAM" id="Phobius"/>
    </source>
</evidence>
<feature type="transmembrane region" description="Helical" evidence="1">
    <location>
        <begin position="70"/>
        <end position="87"/>
    </location>
</feature>
<proteinExistence type="predicted"/>
<evidence type="ECO:0000313" key="2">
    <source>
        <dbReference type="EMBL" id="MBO2011714.1"/>
    </source>
</evidence>
<dbReference type="EMBL" id="JAGETZ010000012">
    <property type="protein sequence ID" value="MBO2011714.1"/>
    <property type="molecule type" value="Genomic_DNA"/>
</dbReference>
<keyword evidence="1" id="KW-0812">Transmembrane</keyword>
<keyword evidence="3" id="KW-1185">Reference proteome</keyword>
<reference evidence="2 3" key="1">
    <citation type="submission" date="2021-03" db="EMBL/GenBank/DDBJ databases">
        <authorList>
            <person name="Kim M.K."/>
        </authorList>
    </citation>
    <scope>NUCLEOTIDE SEQUENCE [LARGE SCALE GENOMIC DNA]</scope>
    <source>
        <strain evidence="2 3">BT442</strain>
    </source>
</reference>
<keyword evidence="1" id="KW-0472">Membrane</keyword>
<dbReference type="Proteomes" id="UP000664369">
    <property type="component" value="Unassembled WGS sequence"/>
</dbReference>
<gene>
    <name evidence="2" type="ORF">J4E00_21795</name>
</gene>
<comment type="caution">
    <text evidence="2">The sequence shown here is derived from an EMBL/GenBank/DDBJ whole genome shotgun (WGS) entry which is preliminary data.</text>
</comment>
<evidence type="ECO:0000313" key="3">
    <source>
        <dbReference type="Proteomes" id="UP000664369"/>
    </source>
</evidence>
<protein>
    <submittedName>
        <fullName evidence="2">Uncharacterized protein</fullName>
    </submittedName>
</protein>
<name>A0ABS3QKD6_9BACT</name>
<feature type="transmembrane region" description="Helical" evidence="1">
    <location>
        <begin position="40"/>
        <end position="61"/>
    </location>
</feature>
<feature type="transmembrane region" description="Helical" evidence="1">
    <location>
        <begin position="107"/>
        <end position="126"/>
    </location>
</feature>
<keyword evidence="1" id="KW-1133">Transmembrane helix</keyword>
<accession>A0ABS3QKD6</accession>
<organism evidence="2 3">
    <name type="scientific">Hymenobacter negativus</name>
    <dbReference type="NCBI Taxonomy" id="2795026"/>
    <lineage>
        <taxon>Bacteria</taxon>
        <taxon>Pseudomonadati</taxon>
        <taxon>Bacteroidota</taxon>
        <taxon>Cytophagia</taxon>
        <taxon>Cytophagales</taxon>
        <taxon>Hymenobacteraceae</taxon>
        <taxon>Hymenobacter</taxon>
    </lineage>
</organism>